<feature type="compositionally biased region" description="Gly residues" evidence="1">
    <location>
        <begin position="210"/>
        <end position="228"/>
    </location>
</feature>
<protein>
    <submittedName>
        <fullName evidence="4">Competence protein ComEA</fullName>
    </submittedName>
</protein>
<keyword evidence="2" id="KW-0472">Membrane</keyword>
<evidence type="ECO:0000313" key="5">
    <source>
        <dbReference type="Proteomes" id="UP000758168"/>
    </source>
</evidence>
<organism evidence="4 5">
    <name type="scientific">Microlunatus capsulatus</name>
    <dbReference type="NCBI Taxonomy" id="99117"/>
    <lineage>
        <taxon>Bacteria</taxon>
        <taxon>Bacillati</taxon>
        <taxon>Actinomycetota</taxon>
        <taxon>Actinomycetes</taxon>
        <taxon>Propionibacteriales</taxon>
        <taxon>Propionibacteriaceae</taxon>
        <taxon>Microlunatus</taxon>
    </lineage>
</organism>
<dbReference type="InterPro" id="IPR010994">
    <property type="entry name" value="RuvA_2-like"/>
</dbReference>
<evidence type="ECO:0000256" key="2">
    <source>
        <dbReference type="SAM" id="Phobius"/>
    </source>
</evidence>
<feature type="region of interest" description="Disordered" evidence="1">
    <location>
        <begin position="25"/>
        <end position="63"/>
    </location>
</feature>
<dbReference type="PANTHER" id="PTHR21180">
    <property type="entry name" value="ENDONUCLEASE/EXONUCLEASE/PHOSPHATASE FAMILY DOMAIN-CONTAINING PROTEIN 1"/>
    <property type="match status" value="1"/>
</dbReference>
<evidence type="ECO:0000313" key="4">
    <source>
        <dbReference type="EMBL" id="MBP2416007.1"/>
    </source>
</evidence>
<dbReference type="PANTHER" id="PTHR21180:SF32">
    <property type="entry name" value="ENDONUCLEASE_EXONUCLEASE_PHOSPHATASE FAMILY DOMAIN-CONTAINING PROTEIN 1"/>
    <property type="match status" value="1"/>
</dbReference>
<dbReference type="Pfam" id="PF12836">
    <property type="entry name" value="HHH_3"/>
    <property type="match status" value="1"/>
</dbReference>
<feature type="compositionally biased region" description="Basic and acidic residues" evidence="1">
    <location>
        <begin position="51"/>
        <end position="63"/>
    </location>
</feature>
<dbReference type="SMART" id="SM00278">
    <property type="entry name" value="HhH1"/>
    <property type="match status" value="2"/>
</dbReference>
<dbReference type="InterPro" id="IPR019554">
    <property type="entry name" value="Soluble_ligand-bd"/>
</dbReference>
<comment type="caution">
    <text evidence="4">The sequence shown here is derived from an EMBL/GenBank/DDBJ whole genome shotgun (WGS) entry which is preliminary data.</text>
</comment>
<dbReference type="RefSeq" id="WP_210053434.1">
    <property type="nucleotide sequence ID" value="NZ_BAAAMH010000006.1"/>
</dbReference>
<dbReference type="Proteomes" id="UP000758168">
    <property type="component" value="Unassembled WGS sequence"/>
</dbReference>
<gene>
    <name evidence="4" type="ORF">JOF54_000929</name>
</gene>
<feature type="transmembrane region" description="Helical" evidence="2">
    <location>
        <begin position="71"/>
        <end position="90"/>
    </location>
</feature>
<dbReference type="Gene3D" id="3.10.560.10">
    <property type="entry name" value="Outer membrane lipoprotein wza domain like"/>
    <property type="match status" value="1"/>
</dbReference>
<feature type="region of interest" description="Disordered" evidence="1">
    <location>
        <begin position="108"/>
        <end position="134"/>
    </location>
</feature>
<evidence type="ECO:0000259" key="3">
    <source>
        <dbReference type="SMART" id="SM00278"/>
    </source>
</evidence>
<feature type="compositionally biased region" description="Low complexity" evidence="1">
    <location>
        <begin position="108"/>
        <end position="130"/>
    </location>
</feature>
<keyword evidence="5" id="KW-1185">Reference proteome</keyword>
<dbReference type="InterPro" id="IPR003583">
    <property type="entry name" value="Hlx-hairpin-Hlx_DNA-bd_motif"/>
</dbReference>
<feature type="domain" description="Helix-hairpin-helix DNA-binding motif class 1" evidence="3">
    <location>
        <begin position="271"/>
        <end position="290"/>
    </location>
</feature>
<proteinExistence type="predicted"/>
<reference evidence="4 5" key="1">
    <citation type="submission" date="2021-03" db="EMBL/GenBank/DDBJ databases">
        <title>Sequencing the genomes of 1000 actinobacteria strains.</title>
        <authorList>
            <person name="Klenk H.-P."/>
        </authorList>
    </citation>
    <scope>NUCLEOTIDE SEQUENCE [LARGE SCALE GENOMIC DNA]</scope>
    <source>
        <strain evidence="4 5">DSM 12936</strain>
    </source>
</reference>
<dbReference type="Pfam" id="PF10531">
    <property type="entry name" value="SLBB"/>
    <property type="match status" value="1"/>
</dbReference>
<feature type="domain" description="Helix-hairpin-helix DNA-binding motif class 1" evidence="3">
    <location>
        <begin position="241"/>
        <end position="260"/>
    </location>
</feature>
<feature type="region of interest" description="Disordered" evidence="1">
    <location>
        <begin position="197"/>
        <end position="230"/>
    </location>
</feature>
<keyword evidence="2" id="KW-0812">Transmembrane</keyword>
<dbReference type="SUPFAM" id="SSF47781">
    <property type="entry name" value="RuvA domain 2-like"/>
    <property type="match status" value="1"/>
</dbReference>
<dbReference type="InterPro" id="IPR051675">
    <property type="entry name" value="Endo/Exo/Phosphatase_dom_1"/>
</dbReference>
<evidence type="ECO:0000256" key="1">
    <source>
        <dbReference type="SAM" id="MobiDB-lite"/>
    </source>
</evidence>
<keyword evidence="2" id="KW-1133">Transmembrane helix</keyword>
<name>A0ABS4Z5J0_9ACTN</name>
<dbReference type="EMBL" id="JAGIOB010000001">
    <property type="protein sequence ID" value="MBP2416007.1"/>
    <property type="molecule type" value="Genomic_DNA"/>
</dbReference>
<dbReference type="Gene3D" id="1.10.150.280">
    <property type="entry name" value="AF1531-like domain"/>
    <property type="match status" value="1"/>
</dbReference>
<accession>A0ABS4Z5J0</accession>
<sequence length="293" mass="29729">MARRGDPDPLLLQAVSERLARLLAEDAPRRAAEDPEAGTAGAESPAVPPDPRPEPVPDELPEPRRFGRAHLGVVVVVLLLGVLVAGWTLVRARPVALAAPGTPPVVVTEGPAPSGTGPSTPVPTAAPTSGGASGAVTPAAELVVHVLGAVRRPGLVRLLAPARVQDAVDAAGGFTRTADPGDLNLAQLLTDGQQVVIGTRDDPDGEVRGSTGGTSGTGGAGGPSGSDDGGAVLDLNRADATQLEELPGVGPVTATKIVAWRDEHGRFSRVEELQEVDGIGPKIYAEIAPHVRV</sequence>